<dbReference type="Gene3D" id="1.10.287.130">
    <property type="match status" value="1"/>
</dbReference>
<dbReference type="Gene3D" id="3.30.565.10">
    <property type="entry name" value="Histidine kinase-like ATPase, C-terminal domain"/>
    <property type="match status" value="1"/>
</dbReference>
<dbReference type="AlphaFoldDB" id="M0JMM8"/>
<dbReference type="Pfam" id="PF02518">
    <property type="entry name" value="HATPase_c"/>
    <property type="match status" value="1"/>
</dbReference>
<evidence type="ECO:0000313" key="5">
    <source>
        <dbReference type="EMBL" id="EMA08930.1"/>
    </source>
</evidence>
<reference evidence="5 7" key="1">
    <citation type="journal article" date="2014" name="PLoS Genet.">
        <title>Phylogenetically driven sequencing of extremely halophilic archaea reveals strategies for static and dynamic osmo-response.</title>
        <authorList>
            <person name="Becker E.A."/>
            <person name="Seitzer P.M."/>
            <person name="Tritt A."/>
            <person name="Larsen D."/>
            <person name="Krusor M."/>
            <person name="Yao A.I."/>
            <person name="Wu D."/>
            <person name="Madern D."/>
            <person name="Eisen J.A."/>
            <person name="Darling A.E."/>
            <person name="Facciotti M.T."/>
        </authorList>
    </citation>
    <scope>NUCLEOTIDE SEQUENCE [LARGE SCALE GENOMIC DNA]</scope>
    <source>
        <strain evidence="5 7">ATCC 33800</strain>
    </source>
</reference>
<dbReference type="SUPFAM" id="SSF52172">
    <property type="entry name" value="CheY-like"/>
    <property type="match status" value="1"/>
</dbReference>
<evidence type="ECO:0000313" key="6">
    <source>
        <dbReference type="EMBL" id="QUJ74102.1"/>
    </source>
</evidence>
<feature type="domain" description="Response regulatory" evidence="4">
    <location>
        <begin position="7"/>
        <end position="124"/>
    </location>
</feature>
<protein>
    <submittedName>
        <fullName evidence="6">Hybrid sensor histidine kinase/response regulator</fullName>
    </submittedName>
    <submittedName>
        <fullName evidence="5">Signal-transducing histidine kinase-like protein</fullName>
    </submittedName>
</protein>
<dbReference type="CDD" id="cd00082">
    <property type="entry name" value="HisKA"/>
    <property type="match status" value="1"/>
</dbReference>
<evidence type="ECO:0000313" key="8">
    <source>
        <dbReference type="Proteomes" id="UP000682967"/>
    </source>
</evidence>
<dbReference type="EMBL" id="AOLR01000054">
    <property type="protein sequence ID" value="EMA08930.1"/>
    <property type="molecule type" value="Genomic_DNA"/>
</dbReference>
<dbReference type="RefSeq" id="WP_004966629.1">
    <property type="nucleotide sequence ID" value="NZ_AOLR01000054.1"/>
</dbReference>
<keyword evidence="5" id="KW-0808">Transferase</keyword>
<dbReference type="SMART" id="SM00387">
    <property type="entry name" value="HATPase_c"/>
    <property type="match status" value="1"/>
</dbReference>
<dbReference type="InterPro" id="IPR011006">
    <property type="entry name" value="CheY-like_superfamily"/>
</dbReference>
<evidence type="ECO:0000259" key="2">
    <source>
        <dbReference type="SMART" id="SM00387"/>
    </source>
</evidence>
<name>M0JMM8_9EURY</name>
<evidence type="ECO:0000259" key="3">
    <source>
        <dbReference type="SMART" id="SM00388"/>
    </source>
</evidence>
<accession>M0JMM8</accession>
<dbReference type="PATRIC" id="fig|662476.7.peg.3992"/>
<evidence type="ECO:0000313" key="7">
    <source>
        <dbReference type="Proteomes" id="UP000011659"/>
    </source>
</evidence>
<dbReference type="OrthoDB" id="3369at2157"/>
<evidence type="ECO:0000259" key="4">
    <source>
        <dbReference type="SMART" id="SM00448"/>
    </source>
</evidence>
<keyword evidence="7" id="KW-1185">Reference proteome</keyword>
<dbReference type="SUPFAM" id="SSF55874">
    <property type="entry name" value="ATPase domain of HSP90 chaperone/DNA topoisomerase II/histidine kinase"/>
    <property type="match status" value="1"/>
</dbReference>
<dbReference type="PANTHER" id="PTHR43547:SF2">
    <property type="entry name" value="HYBRID SIGNAL TRANSDUCTION HISTIDINE KINASE C"/>
    <property type="match status" value="1"/>
</dbReference>
<keyword evidence="5" id="KW-0418">Kinase</keyword>
<dbReference type="Proteomes" id="UP000011659">
    <property type="component" value="Unassembled WGS sequence"/>
</dbReference>
<geneLocation type="plasmid" evidence="6 8">
    <name>pHsi540</name>
</geneLocation>
<organism evidence="5 7">
    <name type="scientific">Haloarcula marismortui ATCC 33800</name>
    <dbReference type="NCBI Taxonomy" id="662476"/>
    <lineage>
        <taxon>Archaea</taxon>
        <taxon>Methanobacteriati</taxon>
        <taxon>Methanobacteriota</taxon>
        <taxon>Stenosarchaea group</taxon>
        <taxon>Halobacteria</taxon>
        <taxon>Halobacteriales</taxon>
        <taxon>Haloarculaceae</taxon>
        <taxon>Haloarcula</taxon>
    </lineage>
</organism>
<dbReference type="InterPro" id="IPR001789">
    <property type="entry name" value="Sig_transdc_resp-reg_receiver"/>
</dbReference>
<feature type="domain" description="Histidine kinase/HSP90-like ATPase" evidence="2">
    <location>
        <begin position="252"/>
        <end position="366"/>
    </location>
</feature>
<proteinExistence type="predicted"/>
<dbReference type="KEGG" id="hsin:KDQ40_16665"/>
<dbReference type="PRINTS" id="PR00344">
    <property type="entry name" value="BCTRLSENSOR"/>
</dbReference>
<evidence type="ECO:0000256" key="1">
    <source>
        <dbReference type="ARBA" id="ARBA00022553"/>
    </source>
</evidence>
<dbReference type="Proteomes" id="UP000682967">
    <property type="component" value="Plasmid pHsi540"/>
</dbReference>
<dbReference type="GO" id="GO:0000155">
    <property type="term" value="F:phosphorelay sensor kinase activity"/>
    <property type="evidence" value="ECO:0007669"/>
    <property type="project" value="InterPro"/>
</dbReference>
<dbReference type="InterPro" id="IPR036890">
    <property type="entry name" value="HATPase_C_sf"/>
</dbReference>
<dbReference type="EMBL" id="CP073368">
    <property type="protein sequence ID" value="QUJ74102.1"/>
    <property type="molecule type" value="Genomic_DNA"/>
</dbReference>
<reference evidence="6" key="2">
    <citation type="submission" date="2021-04" db="EMBL/GenBank/DDBJ databases">
        <title>Complete Genome sequence and Methylome Analysis of the Haloarchaeon Haloarcula sinaiiensis.</title>
        <authorList>
            <person name="Fomenkov A."/>
            <person name="DasSarma P."/>
            <person name="DasSarma S."/>
            <person name="Roberts R.J."/>
        </authorList>
    </citation>
    <scope>NUCLEOTIDE SEQUENCE</scope>
    <source>
        <strain evidence="6">ATCC 33800</strain>
        <plasmid evidence="6">pHsi540</plasmid>
    </source>
</reference>
<feature type="domain" description="Signal transduction histidine kinase dimerisation/phosphoacceptor" evidence="3">
    <location>
        <begin position="144"/>
        <end position="208"/>
    </location>
</feature>
<dbReference type="Pfam" id="PF00072">
    <property type="entry name" value="Response_reg"/>
    <property type="match status" value="1"/>
</dbReference>
<sequence length="366" mass="40027">MTDTQQYNILLVEDNPSDARLIKEYLKEPGWSGQQTVPTIQHFDRLSAAVDARDESIDIILLDLGLPDSNGFETLETMLEAAGDEPVVVLTGLDDDSVGIEAVERGAQDFLVKGDINPKLLQRTLSYAVERERQQQVLERRNKELALLNQVIRHDIKNDLTVILGWGDALREHVEPAGQDHLERIMNASEHIAGIAETAGDFMEILEGNREPELHPVALKPVLQSEIEKSQSAHSAATITVNGELSETLQVSATNLLSSVFRNLLNNAVTHNNKSSPEITVEVDVSPDTVEVSVADNGPGVPDSQKTEIFGRGEMGAKSQGSGIGLYLVDTLVEMYDGTVTIADRDEWVSEPDVDGSVFTVTLNRA</sequence>
<dbReference type="InterPro" id="IPR003661">
    <property type="entry name" value="HisK_dim/P_dom"/>
</dbReference>
<dbReference type="PANTHER" id="PTHR43547">
    <property type="entry name" value="TWO-COMPONENT HISTIDINE KINASE"/>
    <property type="match status" value="1"/>
</dbReference>
<dbReference type="SMART" id="SM00388">
    <property type="entry name" value="HisKA"/>
    <property type="match status" value="1"/>
</dbReference>
<dbReference type="SMART" id="SM00448">
    <property type="entry name" value="REC"/>
    <property type="match status" value="1"/>
</dbReference>
<dbReference type="InterPro" id="IPR004358">
    <property type="entry name" value="Sig_transdc_His_kin-like_C"/>
</dbReference>
<dbReference type="InterPro" id="IPR003594">
    <property type="entry name" value="HATPase_dom"/>
</dbReference>
<keyword evidence="6" id="KW-0614">Plasmid</keyword>
<gene>
    <name evidence="5" type="ORF">C436_20073</name>
    <name evidence="6" type="ORF">KDQ40_16665</name>
</gene>
<dbReference type="GeneID" id="64824623"/>
<dbReference type="Gene3D" id="3.40.50.2300">
    <property type="match status" value="1"/>
</dbReference>
<keyword evidence="1" id="KW-0597">Phosphoprotein</keyword>